<reference evidence="2" key="1">
    <citation type="submission" date="2024-01" db="EMBL/GenBank/DDBJ databases">
        <authorList>
            <person name="Webb A."/>
        </authorList>
    </citation>
    <scope>NUCLEOTIDE SEQUENCE</scope>
    <source>
        <strain evidence="2">Pm1</strain>
    </source>
</reference>
<organism evidence="2 3">
    <name type="scientific">Peronospora matthiolae</name>
    <dbReference type="NCBI Taxonomy" id="2874970"/>
    <lineage>
        <taxon>Eukaryota</taxon>
        <taxon>Sar</taxon>
        <taxon>Stramenopiles</taxon>
        <taxon>Oomycota</taxon>
        <taxon>Peronosporomycetes</taxon>
        <taxon>Peronosporales</taxon>
        <taxon>Peronosporaceae</taxon>
        <taxon>Peronospora</taxon>
    </lineage>
</organism>
<accession>A0AAV1VIQ4</accession>
<feature type="region of interest" description="Disordered" evidence="1">
    <location>
        <begin position="1"/>
        <end position="27"/>
    </location>
</feature>
<dbReference type="Proteomes" id="UP001162060">
    <property type="component" value="Unassembled WGS sequence"/>
</dbReference>
<name>A0AAV1VIQ4_9STRA</name>
<dbReference type="AlphaFoldDB" id="A0AAV1VIQ4"/>
<evidence type="ECO:0000313" key="2">
    <source>
        <dbReference type="EMBL" id="CAK7945977.1"/>
    </source>
</evidence>
<gene>
    <name evidence="2" type="ORF">PM001_LOCUS31127</name>
</gene>
<sequence>MKQQLEAEVDARDARGRQRKRDPKTVKSVVQDWRLEVRASGSKTLQS</sequence>
<proteinExistence type="predicted"/>
<dbReference type="EMBL" id="CAKLBY020000339">
    <property type="protein sequence ID" value="CAK7945977.1"/>
    <property type="molecule type" value="Genomic_DNA"/>
</dbReference>
<protein>
    <submittedName>
        <fullName evidence="2">Uncharacterized protein</fullName>
    </submittedName>
</protein>
<evidence type="ECO:0000313" key="3">
    <source>
        <dbReference type="Proteomes" id="UP001162060"/>
    </source>
</evidence>
<comment type="caution">
    <text evidence="2">The sequence shown here is derived from an EMBL/GenBank/DDBJ whole genome shotgun (WGS) entry which is preliminary data.</text>
</comment>
<evidence type="ECO:0000256" key="1">
    <source>
        <dbReference type="SAM" id="MobiDB-lite"/>
    </source>
</evidence>